<reference evidence="2 3" key="1">
    <citation type="submission" date="2019-03" db="EMBL/GenBank/DDBJ databases">
        <title>Genomic Encyclopedia of Archaeal and Bacterial Type Strains, Phase II (KMG-II): from individual species to whole genera.</title>
        <authorList>
            <person name="Goeker M."/>
        </authorList>
    </citation>
    <scope>NUCLEOTIDE SEQUENCE [LARGE SCALE GENOMIC DNA]</scope>
    <source>
        <strain evidence="2 3">DSM 25687</strain>
    </source>
</reference>
<evidence type="ECO:0008006" key="4">
    <source>
        <dbReference type="Google" id="ProtNLM"/>
    </source>
</evidence>
<dbReference type="AlphaFoldDB" id="A0A4R6QAJ8"/>
<sequence>MKKQLFLLFGFIIFNFGNAQNCLEFDLSKTYDFDIMLVSKDDKDLGKAEIIIGIHDKIKLKKIQRIKIESEFILKSKSFKECLNNKKYSANEFLKSNENDFGDLIVTDLNFDGKEDIAIKREEGGNGGPIYNFYIQNENQQFVLDKYLSHQMLYFPDYIDSEKKTLHVYVRVNSLSEEGITYSYSEITKKWNVEKKVTYRN</sequence>
<gene>
    <name evidence="2" type="ORF">BC748_1630</name>
</gene>
<comment type="caution">
    <text evidence="2">The sequence shown here is derived from an EMBL/GenBank/DDBJ whole genome shotgun (WGS) entry which is preliminary data.</text>
</comment>
<organism evidence="2 3">
    <name type="scientific">Flavobacterium dankookense</name>
    <dbReference type="NCBI Taxonomy" id="706186"/>
    <lineage>
        <taxon>Bacteria</taxon>
        <taxon>Pseudomonadati</taxon>
        <taxon>Bacteroidota</taxon>
        <taxon>Flavobacteriia</taxon>
        <taxon>Flavobacteriales</taxon>
        <taxon>Flavobacteriaceae</taxon>
        <taxon>Flavobacterium</taxon>
    </lineage>
</organism>
<evidence type="ECO:0000256" key="1">
    <source>
        <dbReference type="SAM" id="SignalP"/>
    </source>
</evidence>
<keyword evidence="3" id="KW-1185">Reference proteome</keyword>
<dbReference type="Proteomes" id="UP000295260">
    <property type="component" value="Unassembled WGS sequence"/>
</dbReference>
<accession>A0A4R6QAJ8</accession>
<dbReference type="EMBL" id="SNXR01000013">
    <property type="protein sequence ID" value="TDP59381.1"/>
    <property type="molecule type" value="Genomic_DNA"/>
</dbReference>
<dbReference type="InterPro" id="IPR058087">
    <property type="entry name" value="XAC2610_dom"/>
</dbReference>
<keyword evidence="1" id="KW-0732">Signal</keyword>
<dbReference type="OrthoDB" id="956454at2"/>
<evidence type="ECO:0000313" key="3">
    <source>
        <dbReference type="Proteomes" id="UP000295260"/>
    </source>
</evidence>
<proteinExistence type="predicted"/>
<protein>
    <recommendedName>
        <fullName evidence="4">VCBS repeat-containing protein</fullName>
    </recommendedName>
</protein>
<feature type="chain" id="PRO_5020185295" description="VCBS repeat-containing protein" evidence="1">
    <location>
        <begin position="20"/>
        <end position="201"/>
    </location>
</feature>
<dbReference type="RefSeq" id="WP_133532916.1">
    <property type="nucleotide sequence ID" value="NZ_SNXR01000013.1"/>
</dbReference>
<evidence type="ECO:0000313" key="2">
    <source>
        <dbReference type="EMBL" id="TDP59381.1"/>
    </source>
</evidence>
<name>A0A4R6QAJ8_9FLAO</name>
<feature type="signal peptide" evidence="1">
    <location>
        <begin position="1"/>
        <end position="19"/>
    </location>
</feature>
<dbReference type="NCBIfam" id="NF047539">
    <property type="entry name" value="XAC2610_fam"/>
    <property type="match status" value="1"/>
</dbReference>